<accession>A0A381Q3K9</accession>
<dbReference type="Pfam" id="PF13411">
    <property type="entry name" value="MerR_1"/>
    <property type="match status" value="1"/>
</dbReference>
<dbReference type="SUPFAM" id="SSF46955">
    <property type="entry name" value="Putative DNA-binding domain"/>
    <property type="match status" value="1"/>
</dbReference>
<proteinExistence type="predicted"/>
<evidence type="ECO:0000256" key="2">
    <source>
        <dbReference type="ARBA" id="ARBA00023015"/>
    </source>
</evidence>
<evidence type="ECO:0000313" key="6">
    <source>
        <dbReference type="EMBL" id="SUZ73935.1"/>
    </source>
</evidence>
<dbReference type="InterPro" id="IPR009061">
    <property type="entry name" value="DNA-bd_dom_put_sf"/>
</dbReference>
<organism evidence="6">
    <name type="scientific">marine metagenome</name>
    <dbReference type="NCBI Taxonomy" id="408172"/>
    <lineage>
        <taxon>unclassified sequences</taxon>
        <taxon>metagenomes</taxon>
        <taxon>ecological metagenomes</taxon>
    </lineage>
</organism>
<sequence>MTEELYRIGAVSKLTGVTVECLRAWERRYGMKPAEKAGKTRFYSETQVHRLTQIKRLIDQGHPISQLINLSDADLAYRLRQYSSASTLPNRRPKVGLAGTALLLAAERHADSNHLEILDRWSTADEFATHRLQQRPLQRHPNLDVVVLEMPSLDIQLLDKYTESTKARVVVVYHFGTTNDLQVATDRGLEVLAWPATWQQIEEACLHPRRGSRTTPSTQRRFSDEQLFHLATRTRIEGCTCPRDLVQLITQISAYAIHAERCGTVDSAANHVEIGLEANAARASLENALGVLIEDEVLVQNAN</sequence>
<dbReference type="EMBL" id="UINC01001194">
    <property type="protein sequence ID" value="SUZ73935.1"/>
    <property type="molecule type" value="Genomic_DNA"/>
</dbReference>
<keyword evidence="4" id="KW-0804">Transcription</keyword>
<evidence type="ECO:0000256" key="3">
    <source>
        <dbReference type="ARBA" id="ARBA00023125"/>
    </source>
</evidence>
<name>A0A381Q3K9_9ZZZZ</name>
<keyword evidence="1" id="KW-0678">Repressor</keyword>
<reference evidence="6" key="1">
    <citation type="submission" date="2018-05" db="EMBL/GenBank/DDBJ databases">
        <authorList>
            <person name="Lanie J.A."/>
            <person name="Ng W.-L."/>
            <person name="Kazmierczak K.M."/>
            <person name="Andrzejewski T.M."/>
            <person name="Davidsen T.M."/>
            <person name="Wayne K.J."/>
            <person name="Tettelin H."/>
            <person name="Glass J.I."/>
            <person name="Rusch D."/>
            <person name="Podicherti R."/>
            <person name="Tsui H.-C.T."/>
            <person name="Winkler M.E."/>
        </authorList>
    </citation>
    <scope>NUCLEOTIDE SEQUENCE</scope>
</reference>
<protein>
    <recommendedName>
        <fullName evidence="5">HTH merR-type domain-containing protein</fullName>
    </recommendedName>
</protein>
<evidence type="ECO:0000259" key="5">
    <source>
        <dbReference type="PROSITE" id="PS50937"/>
    </source>
</evidence>
<evidence type="ECO:0000256" key="1">
    <source>
        <dbReference type="ARBA" id="ARBA00022491"/>
    </source>
</evidence>
<dbReference type="CDD" id="cd01104">
    <property type="entry name" value="HTH_MlrA-CarA"/>
    <property type="match status" value="1"/>
</dbReference>
<dbReference type="Gene3D" id="1.10.1660.10">
    <property type="match status" value="1"/>
</dbReference>
<evidence type="ECO:0000256" key="4">
    <source>
        <dbReference type="ARBA" id="ARBA00023163"/>
    </source>
</evidence>
<dbReference type="InterPro" id="IPR000551">
    <property type="entry name" value="MerR-type_HTH_dom"/>
</dbReference>
<gene>
    <name evidence="6" type="ORF">METZ01_LOCUS26789</name>
</gene>
<dbReference type="SMART" id="SM00422">
    <property type="entry name" value="HTH_MERR"/>
    <property type="match status" value="1"/>
</dbReference>
<feature type="domain" description="HTH merR-type" evidence="5">
    <location>
        <begin position="5"/>
        <end position="73"/>
    </location>
</feature>
<dbReference type="PANTHER" id="PTHR30204">
    <property type="entry name" value="REDOX-CYCLING DRUG-SENSING TRANSCRIPTIONAL ACTIVATOR SOXR"/>
    <property type="match status" value="1"/>
</dbReference>
<keyword evidence="2" id="KW-0805">Transcription regulation</keyword>
<dbReference type="GO" id="GO:0003677">
    <property type="term" value="F:DNA binding"/>
    <property type="evidence" value="ECO:0007669"/>
    <property type="project" value="UniProtKB-KW"/>
</dbReference>
<dbReference type="AlphaFoldDB" id="A0A381Q3K9"/>
<dbReference type="PANTHER" id="PTHR30204:SF69">
    <property type="entry name" value="MERR-FAMILY TRANSCRIPTIONAL REGULATOR"/>
    <property type="match status" value="1"/>
</dbReference>
<dbReference type="PROSITE" id="PS50937">
    <property type="entry name" value="HTH_MERR_2"/>
    <property type="match status" value="1"/>
</dbReference>
<dbReference type="GO" id="GO:0003700">
    <property type="term" value="F:DNA-binding transcription factor activity"/>
    <property type="evidence" value="ECO:0007669"/>
    <property type="project" value="InterPro"/>
</dbReference>
<dbReference type="InterPro" id="IPR047057">
    <property type="entry name" value="MerR_fam"/>
</dbReference>
<keyword evidence="3" id="KW-0238">DNA-binding</keyword>